<dbReference type="GO" id="GO:0015920">
    <property type="term" value="P:lipopolysaccharide transport"/>
    <property type="evidence" value="ECO:0007669"/>
    <property type="project" value="TreeGrafter"/>
</dbReference>
<evidence type="ECO:0000313" key="7">
    <source>
        <dbReference type="EMBL" id="PKR81148.1"/>
    </source>
</evidence>
<keyword evidence="3 6" id="KW-0812">Transmembrane</keyword>
<keyword evidence="4 6" id="KW-1133">Transmembrane helix</keyword>
<dbReference type="Pfam" id="PF03739">
    <property type="entry name" value="LptF_LptG"/>
    <property type="match status" value="1"/>
</dbReference>
<name>A0A2I0R3J3_9FLAO</name>
<gene>
    <name evidence="7" type="ORF">CW751_06075</name>
</gene>
<dbReference type="AlphaFoldDB" id="A0A2I0R3J3"/>
<comment type="caution">
    <text evidence="7">The sequence shown here is derived from an EMBL/GenBank/DDBJ whole genome shotgun (WGS) entry which is preliminary data.</text>
</comment>
<feature type="transmembrane region" description="Helical" evidence="6">
    <location>
        <begin position="54"/>
        <end position="80"/>
    </location>
</feature>
<dbReference type="GO" id="GO:0043190">
    <property type="term" value="C:ATP-binding cassette (ABC) transporter complex"/>
    <property type="evidence" value="ECO:0007669"/>
    <property type="project" value="TreeGrafter"/>
</dbReference>
<evidence type="ECO:0000256" key="5">
    <source>
        <dbReference type="ARBA" id="ARBA00023136"/>
    </source>
</evidence>
<keyword evidence="5 6" id="KW-0472">Membrane</keyword>
<dbReference type="Proteomes" id="UP000236654">
    <property type="component" value="Unassembled WGS sequence"/>
</dbReference>
<feature type="transmembrane region" description="Helical" evidence="6">
    <location>
        <begin position="277"/>
        <end position="297"/>
    </location>
</feature>
<evidence type="ECO:0000313" key="8">
    <source>
        <dbReference type="Proteomes" id="UP000236654"/>
    </source>
</evidence>
<feature type="transmembrane region" description="Helical" evidence="6">
    <location>
        <begin position="304"/>
        <end position="323"/>
    </location>
</feature>
<dbReference type="PANTHER" id="PTHR33529:SF8">
    <property type="entry name" value="PERMEASE, YJGP_YJGQ FAMILY"/>
    <property type="match status" value="1"/>
</dbReference>
<dbReference type="InterPro" id="IPR005495">
    <property type="entry name" value="LptG/LptF_permease"/>
</dbReference>
<organism evidence="7 8">
    <name type="scientific">Brumimicrobium salinarum</name>
    <dbReference type="NCBI Taxonomy" id="2058658"/>
    <lineage>
        <taxon>Bacteria</taxon>
        <taxon>Pseudomonadati</taxon>
        <taxon>Bacteroidota</taxon>
        <taxon>Flavobacteriia</taxon>
        <taxon>Flavobacteriales</taxon>
        <taxon>Crocinitomicaceae</taxon>
        <taxon>Brumimicrobium</taxon>
    </lineage>
</organism>
<keyword evidence="8" id="KW-1185">Reference proteome</keyword>
<evidence type="ECO:0000256" key="1">
    <source>
        <dbReference type="ARBA" id="ARBA00004651"/>
    </source>
</evidence>
<feature type="transmembrane region" description="Helical" evidence="6">
    <location>
        <begin position="12"/>
        <end position="34"/>
    </location>
</feature>
<dbReference type="EMBL" id="PJNI01000005">
    <property type="protein sequence ID" value="PKR81148.1"/>
    <property type="molecule type" value="Genomic_DNA"/>
</dbReference>
<comment type="subcellular location">
    <subcellularLocation>
        <location evidence="1">Cell membrane</location>
        <topology evidence="1">Multi-pass membrane protein</topology>
    </subcellularLocation>
</comment>
<accession>A0A2I0R3J3</accession>
<proteinExistence type="predicted"/>
<keyword evidence="2" id="KW-1003">Cell membrane</keyword>
<reference evidence="7 8" key="1">
    <citation type="submission" date="2017-12" db="EMBL/GenBank/DDBJ databases">
        <title>The draft genome sequence of Brumimicrobium saltpan LHR20.</title>
        <authorList>
            <person name="Do Z.-J."/>
            <person name="Luo H.-R."/>
        </authorList>
    </citation>
    <scope>NUCLEOTIDE SEQUENCE [LARGE SCALE GENOMIC DNA]</scope>
    <source>
        <strain evidence="7 8">LHR20</strain>
    </source>
</reference>
<sequence length="362" mass="41657">MLKIIDRYIIKKYLITFFFMLGVIMILAMVFDLAERLGEFIEKEAPISAIIFDYYLNFVIYFGNLFSPLIVFVAVIWFTAKMAQNTEIIPMLNSGRPFRRILRPYMIGATILMLISLALNHIVLPESNKVRLQFEEDYYRNIRTVANYFAEFPGKKVVYFDSYRSDKSRALGFVMENRNEKGELVSILKANQAINPDSTEQWQLIDYHIRYVGEPHDELVFPPNSGHRLDTVFPFQLSEMAQRETVVQTMGFYELKDFISSEKEKGSPYVPFYEIELYQRTSFPFATYVLTLIGMSVSSRKSRGGIGVNIAVGLLLAFIYIFAMKVTSVAAENVGFPAMIAVWIPNIIFAILGLILYRLAPK</sequence>
<protein>
    <submittedName>
        <fullName evidence="7">Permease</fullName>
    </submittedName>
</protein>
<evidence type="ECO:0000256" key="4">
    <source>
        <dbReference type="ARBA" id="ARBA00022989"/>
    </source>
</evidence>
<evidence type="ECO:0000256" key="6">
    <source>
        <dbReference type="SAM" id="Phobius"/>
    </source>
</evidence>
<evidence type="ECO:0000256" key="2">
    <source>
        <dbReference type="ARBA" id="ARBA00022475"/>
    </source>
</evidence>
<dbReference type="RefSeq" id="WP_101334108.1">
    <property type="nucleotide sequence ID" value="NZ_PJNI01000005.1"/>
</dbReference>
<dbReference type="PANTHER" id="PTHR33529">
    <property type="entry name" value="SLR0882 PROTEIN-RELATED"/>
    <property type="match status" value="1"/>
</dbReference>
<dbReference type="OrthoDB" id="9807977at2"/>
<evidence type="ECO:0000256" key="3">
    <source>
        <dbReference type="ARBA" id="ARBA00022692"/>
    </source>
</evidence>
<feature type="transmembrane region" description="Helical" evidence="6">
    <location>
        <begin position="335"/>
        <end position="357"/>
    </location>
</feature>
<feature type="transmembrane region" description="Helical" evidence="6">
    <location>
        <begin position="101"/>
        <end position="124"/>
    </location>
</feature>